<organism evidence="3 4">
    <name type="scientific">Vigna mungo</name>
    <name type="common">Black gram</name>
    <name type="synonym">Phaseolus mungo</name>
    <dbReference type="NCBI Taxonomy" id="3915"/>
    <lineage>
        <taxon>Eukaryota</taxon>
        <taxon>Viridiplantae</taxon>
        <taxon>Streptophyta</taxon>
        <taxon>Embryophyta</taxon>
        <taxon>Tracheophyta</taxon>
        <taxon>Spermatophyta</taxon>
        <taxon>Magnoliopsida</taxon>
        <taxon>eudicotyledons</taxon>
        <taxon>Gunneridae</taxon>
        <taxon>Pentapetalae</taxon>
        <taxon>rosids</taxon>
        <taxon>fabids</taxon>
        <taxon>Fabales</taxon>
        <taxon>Fabaceae</taxon>
        <taxon>Papilionoideae</taxon>
        <taxon>50 kb inversion clade</taxon>
        <taxon>NPAAA clade</taxon>
        <taxon>indigoferoid/millettioid clade</taxon>
        <taxon>Phaseoleae</taxon>
        <taxon>Vigna</taxon>
    </lineage>
</organism>
<gene>
    <name evidence="3" type="ORF">V8G54_012635</name>
</gene>
<feature type="domain" description="Transposase-associated" evidence="2">
    <location>
        <begin position="97"/>
        <end position="142"/>
    </location>
</feature>
<proteinExistence type="predicted"/>
<dbReference type="Pfam" id="PF13963">
    <property type="entry name" value="Transpos_assoc"/>
    <property type="match status" value="1"/>
</dbReference>
<protein>
    <recommendedName>
        <fullName evidence="2">Transposase-associated domain-containing protein</fullName>
    </recommendedName>
</protein>
<name>A0AAQ3S0T1_VIGMU</name>
<reference evidence="3 4" key="1">
    <citation type="journal article" date="2023" name="Life. Sci Alliance">
        <title>Evolutionary insights into 3D genome organization and epigenetic landscape of Vigna mungo.</title>
        <authorList>
            <person name="Junaid A."/>
            <person name="Singh B."/>
            <person name="Bhatia S."/>
        </authorList>
    </citation>
    <scope>NUCLEOTIDE SEQUENCE [LARGE SCALE GENOMIC DNA]</scope>
    <source>
        <strain evidence="3">Urdbean</strain>
    </source>
</reference>
<sequence length="243" mass="27000">MQQKTNSTDYRSAVPARYTSRGLFLHFSDMALSCTKPVQPSYGAPGQHSALSCTKPVQPSYGAPGQHSFFLYNLPGDQTNFVGGGGAAAGAEDDDPEAIGDTIRCPCPKCGFMKWHNRVEVQEHLILKQFPKNYVIWNFHGEKQTKDISRNENPMEAMINEAFEHYRQEGINIARSQPVGVNDVLNERPRENHNEFASYTTIPSSSSNQWQQKFNNLESQEGDDANEPKSPLGIIGSSFASNI</sequence>
<keyword evidence="4" id="KW-1185">Reference proteome</keyword>
<feature type="region of interest" description="Disordered" evidence="1">
    <location>
        <begin position="219"/>
        <end position="243"/>
    </location>
</feature>
<evidence type="ECO:0000259" key="2">
    <source>
        <dbReference type="Pfam" id="PF13963"/>
    </source>
</evidence>
<dbReference type="EMBL" id="CP144697">
    <property type="protein sequence ID" value="WVZ15069.1"/>
    <property type="molecule type" value="Genomic_DNA"/>
</dbReference>
<dbReference type="AlphaFoldDB" id="A0AAQ3S0T1"/>
<evidence type="ECO:0000313" key="4">
    <source>
        <dbReference type="Proteomes" id="UP001374535"/>
    </source>
</evidence>
<evidence type="ECO:0000313" key="3">
    <source>
        <dbReference type="EMBL" id="WVZ15069.1"/>
    </source>
</evidence>
<accession>A0AAQ3S0T1</accession>
<dbReference type="InterPro" id="IPR029480">
    <property type="entry name" value="Transpos_assoc"/>
</dbReference>
<dbReference type="Proteomes" id="UP001374535">
    <property type="component" value="Chromosome 4"/>
</dbReference>
<evidence type="ECO:0000256" key="1">
    <source>
        <dbReference type="SAM" id="MobiDB-lite"/>
    </source>
</evidence>